<protein>
    <submittedName>
        <fullName evidence="4">Type-2 restriction enzyme NgoMIV</fullName>
    </submittedName>
</protein>
<keyword evidence="1" id="KW-0489">Methyltransferase</keyword>
<keyword evidence="5" id="KW-1185">Reference proteome</keyword>
<accession>A0AAV3X3H6</accession>
<sequence length="157" mass="17238">MQPDTISRYGGGFQSILALDNDKAAIESYAANFGRHGILANIEDWLGRKPKIPLSDVVIGGLPCQGFSLLNKKRPGDSRRSLWHHIIVVTAEPLPSRIASIALGTGDIDCVYHFSLYELMASVREADLEDAGEMLRIMVEGKHLRDISDLLPLDLAV</sequence>
<dbReference type="Proteomes" id="UP001050975">
    <property type="component" value="Unassembled WGS sequence"/>
</dbReference>
<evidence type="ECO:0000256" key="3">
    <source>
        <dbReference type="ARBA" id="ARBA00022691"/>
    </source>
</evidence>
<dbReference type="GO" id="GO:0009307">
    <property type="term" value="P:DNA restriction-modification system"/>
    <property type="evidence" value="ECO:0007669"/>
    <property type="project" value="UniProtKB-KW"/>
</dbReference>
<evidence type="ECO:0000313" key="4">
    <source>
        <dbReference type="EMBL" id="GET35833.1"/>
    </source>
</evidence>
<dbReference type="InterPro" id="IPR037083">
    <property type="entry name" value="NgoMIV_sf"/>
</dbReference>
<dbReference type="SUPFAM" id="SSF52980">
    <property type="entry name" value="Restriction endonuclease-like"/>
    <property type="match status" value="1"/>
</dbReference>
<gene>
    <name evidence="4" type="primary">ngoMIVR</name>
    <name evidence="4" type="ORF">MiSe_05790</name>
</gene>
<dbReference type="InterPro" id="IPR011335">
    <property type="entry name" value="Restrct_endonuc-II-like"/>
</dbReference>
<dbReference type="PROSITE" id="PS00094">
    <property type="entry name" value="C5_MTASE_1"/>
    <property type="match status" value="1"/>
</dbReference>
<dbReference type="GO" id="GO:0009036">
    <property type="term" value="F:type II site-specific deoxyribonuclease activity"/>
    <property type="evidence" value="ECO:0007669"/>
    <property type="project" value="InterPro"/>
</dbReference>
<dbReference type="InterPro" id="IPR029063">
    <property type="entry name" value="SAM-dependent_MTases_sf"/>
</dbReference>
<evidence type="ECO:0000256" key="2">
    <source>
        <dbReference type="ARBA" id="ARBA00022679"/>
    </source>
</evidence>
<dbReference type="SUPFAM" id="SSF53335">
    <property type="entry name" value="S-adenosyl-L-methionine-dependent methyltransferases"/>
    <property type="match status" value="1"/>
</dbReference>
<comment type="caution">
    <text evidence="4">The sequence shown here is derived from an EMBL/GenBank/DDBJ whole genome shotgun (WGS) entry which is preliminary data.</text>
</comment>
<dbReference type="GO" id="GO:0032259">
    <property type="term" value="P:methylation"/>
    <property type="evidence" value="ECO:0007669"/>
    <property type="project" value="UniProtKB-KW"/>
</dbReference>
<keyword evidence="3" id="KW-0949">S-adenosyl-L-methionine</keyword>
<dbReference type="EMBL" id="BLAY01000005">
    <property type="protein sequence ID" value="GET35833.1"/>
    <property type="molecule type" value="Genomic_DNA"/>
</dbReference>
<dbReference type="Gene3D" id="3.40.50.10010">
    <property type="entry name" value="Type-2 restriction enzyme NgoMIV"/>
    <property type="match status" value="1"/>
</dbReference>
<evidence type="ECO:0000313" key="5">
    <source>
        <dbReference type="Proteomes" id="UP001050975"/>
    </source>
</evidence>
<dbReference type="InterPro" id="IPR015105">
    <property type="entry name" value="NgoMIV"/>
</dbReference>
<dbReference type="AlphaFoldDB" id="A0AAV3X3H6"/>
<keyword evidence="2" id="KW-0808">Transferase</keyword>
<dbReference type="GO" id="GO:0008168">
    <property type="term" value="F:methyltransferase activity"/>
    <property type="evidence" value="ECO:0007669"/>
    <property type="project" value="UniProtKB-KW"/>
</dbReference>
<name>A0AAV3X3H6_9CYAN</name>
<dbReference type="InterPro" id="IPR018117">
    <property type="entry name" value="C5_DNA_meth_AS"/>
</dbReference>
<evidence type="ECO:0000256" key="1">
    <source>
        <dbReference type="ARBA" id="ARBA00022603"/>
    </source>
</evidence>
<reference evidence="4" key="1">
    <citation type="submission" date="2019-10" db="EMBL/GenBank/DDBJ databases">
        <title>Draft genome sequece of Microseira wollei NIES-4236.</title>
        <authorList>
            <person name="Yamaguchi H."/>
            <person name="Suzuki S."/>
            <person name="Kawachi M."/>
        </authorList>
    </citation>
    <scope>NUCLEOTIDE SEQUENCE</scope>
    <source>
        <strain evidence="4">NIES-4236</strain>
    </source>
</reference>
<organism evidence="4 5">
    <name type="scientific">Microseira wollei NIES-4236</name>
    <dbReference type="NCBI Taxonomy" id="2530354"/>
    <lineage>
        <taxon>Bacteria</taxon>
        <taxon>Bacillati</taxon>
        <taxon>Cyanobacteriota</taxon>
        <taxon>Cyanophyceae</taxon>
        <taxon>Oscillatoriophycideae</taxon>
        <taxon>Aerosakkonematales</taxon>
        <taxon>Aerosakkonemataceae</taxon>
        <taxon>Microseira</taxon>
    </lineage>
</organism>
<dbReference type="RefSeq" id="WP_226574486.1">
    <property type="nucleotide sequence ID" value="NZ_BLAY01000005.1"/>
</dbReference>
<dbReference type="Pfam" id="PF09015">
    <property type="entry name" value="NgoMIV_restric"/>
    <property type="match status" value="1"/>
</dbReference>
<proteinExistence type="predicted"/>